<evidence type="ECO:0000313" key="2">
    <source>
        <dbReference type="Proteomes" id="UP000241680"/>
    </source>
</evidence>
<dbReference type="EMBL" id="KY883655">
    <property type="protein sequence ID" value="ASV43641.1"/>
    <property type="molecule type" value="Genomic_DNA"/>
</dbReference>
<organism evidence="1 2">
    <name type="scientific">Vibrio phage JSF12</name>
    <dbReference type="NCBI Taxonomy" id="1983595"/>
    <lineage>
        <taxon>Viruses</taxon>
        <taxon>Duplodnaviria</taxon>
        <taxon>Heunggongvirae</taxon>
        <taxon>Uroviricota</taxon>
        <taxon>Caudoviricetes</taxon>
        <taxon>Demerecviridae</taxon>
        <taxon>Ermolyevavirinae</taxon>
        <taxon>Jesfedecavirus</taxon>
        <taxon>Jesfedecavirus JSF12</taxon>
    </lineage>
</organism>
<protein>
    <submittedName>
        <fullName evidence="1">Uncharacterized protein</fullName>
    </submittedName>
</protein>
<dbReference type="Proteomes" id="UP000241680">
    <property type="component" value="Segment"/>
</dbReference>
<dbReference type="RefSeq" id="YP_009794806.1">
    <property type="nucleotide sequence ID" value="NC_047882.1"/>
</dbReference>
<name>A0A2D0Z4F5_9CAUD</name>
<accession>A0A2D0Z4F5</accession>
<dbReference type="GeneID" id="54985081"/>
<keyword evidence="2" id="KW-1185">Reference proteome</keyword>
<proteinExistence type="predicted"/>
<sequence length="120" mass="13055">MKVNVNGVWKDSKPYVNVNGIWVPVNTVWTNVQGVWKPAYRSEYIHTITSNTLNFNLFNTIGIPEEDIITLVIHVYSNSASQVALDIGNAYTGKTVNIINKGHIYGAGGAASAAKLLPVP</sequence>
<dbReference type="KEGG" id="vg:54985081"/>
<reference evidence="1 2" key="1">
    <citation type="journal article" date="2017" name="Sci. Rep.">
        <title>Analysis of the CRISPR-Cas system in bacteriophages active on epidemic strains of Vibrio cholerae in Bangladesh.</title>
        <authorList>
            <person name="Naser I.B."/>
            <person name="Hoque M.M."/>
            <person name="Nahid M.A."/>
            <person name="Tareq T.M."/>
            <person name="Rocky M.K."/>
            <person name="Faruque S.M."/>
        </authorList>
    </citation>
    <scope>NUCLEOTIDE SEQUENCE [LARGE SCALE GENOMIC DNA]</scope>
</reference>
<evidence type="ECO:0000313" key="1">
    <source>
        <dbReference type="EMBL" id="ASV43641.1"/>
    </source>
</evidence>